<protein>
    <submittedName>
        <fullName evidence="1">Uncharacterized protein</fullName>
    </submittedName>
</protein>
<name>A0A0E9P9K1_ANGAN</name>
<sequence length="47" mass="5498">MNLQTVWSTAGFVFMQRHQSQTFGSGAKIPKYQNLTHHYVCKHRIGY</sequence>
<evidence type="ECO:0000313" key="1">
    <source>
        <dbReference type="EMBL" id="JAH00533.1"/>
    </source>
</evidence>
<accession>A0A0E9P9K1</accession>
<dbReference type="EMBL" id="GBXM01108044">
    <property type="protein sequence ID" value="JAH00533.1"/>
    <property type="molecule type" value="Transcribed_RNA"/>
</dbReference>
<reference evidence="1" key="2">
    <citation type="journal article" date="2015" name="Fish Shellfish Immunol.">
        <title>Early steps in the European eel (Anguilla anguilla)-Vibrio vulnificus interaction in the gills: Role of the RtxA13 toxin.</title>
        <authorList>
            <person name="Callol A."/>
            <person name="Pajuelo D."/>
            <person name="Ebbesson L."/>
            <person name="Teles M."/>
            <person name="MacKenzie S."/>
            <person name="Amaro C."/>
        </authorList>
    </citation>
    <scope>NUCLEOTIDE SEQUENCE</scope>
</reference>
<reference evidence="1" key="1">
    <citation type="submission" date="2014-11" db="EMBL/GenBank/DDBJ databases">
        <authorList>
            <person name="Amaro Gonzalez C."/>
        </authorList>
    </citation>
    <scope>NUCLEOTIDE SEQUENCE</scope>
</reference>
<proteinExistence type="predicted"/>
<organism evidence="1">
    <name type="scientific">Anguilla anguilla</name>
    <name type="common">European freshwater eel</name>
    <name type="synonym">Muraena anguilla</name>
    <dbReference type="NCBI Taxonomy" id="7936"/>
    <lineage>
        <taxon>Eukaryota</taxon>
        <taxon>Metazoa</taxon>
        <taxon>Chordata</taxon>
        <taxon>Craniata</taxon>
        <taxon>Vertebrata</taxon>
        <taxon>Euteleostomi</taxon>
        <taxon>Actinopterygii</taxon>
        <taxon>Neopterygii</taxon>
        <taxon>Teleostei</taxon>
        <taxon>Anguilliformes</taxon>
        <taxon>Anguillidae</taxon>
        <taxon>Anguilla</taxon>
    </lineage>
</organism>
<dbReference type="AlphaFoldDB" id="A0A0E9P9K1"/>